<dbReference type="eggNOG" id="COG0845">
    <property type="taxonomic scope" value="Bacteria"/>
</dbReference>
<dbReference type="Gene3D" id="2.40.30.170">
    <property type="match status" value="1"/>
</dbReference>
<protein>
    <submittedName>
        <fullName evidence="7">RND transporter</fullName>
    </submittedName>
</protein>
<keyword evidence="3" id="KW-0813">Transport</keyword>
<keyword evidence="8" id="KW-1185">Reference proteome</keyword>
<dbReference type="GO" id="GO:1990281">
    <property type="term" value="C:efflux pump complex"/>
    <property type="evidence" value="ECO:0007669"/>
    <property type="project" value="TreeGrafter"/>
</dbReference>
<evidence type="ECO:0000313" key="8">
    <source>
        <dbReference type="Proteomes" id="UP000030004"/>
    </source>
</evidence>
<organism evidence="7 8">
    <name type="scientific">Pseudooceanicola atlanticus</name>
    <dbReference type="NCBI Taxonomy" id="1461694"/>
    <lineage>
        <taxon>Bacteria</taxon>
        <taxon>Pseudomonadati</taxon>
        <taxon>Pseudomonadota</taxon>
        <taxon>Alphaproteobacteria</taxon>
        <taxon>Rhodobacterales</taxon>
        <taxon>Paracoccaceae</taxon>
        <taxon>Pseudooceanicola</taxon>
    </lineage>
</organism>
<dbReference type="OrthoDB" id="9813967at2"/>
<dbReference type="AlphaFoldDB" id="A0A0A0EA44"/>
<dbReference type="PANTHER" id="PTHR30469">
    <property type="entry name" value="MULTIDRUG RESISTANCE PROTEIN MDTA"/>
    <property type="match status" value="1"/>
</dbReference>
<dbReference type="Gene3D" id="1.10.287.470">
    <property type="entry name" value="Helix hairpin bin"/>
    <property type="match status" value="1"/>
</dbReference>
<dbReference type="STRING" id="1461694.ATO9_19235"/>
<dbReference type="Gene3D" id="2.40.420.20">
    <property type="match status" value="1"/>
</dbReference>
<evidence type="ECO:0000259" key="6">
    <source>
        <dbReference type="Pfam" id="PF25967"/>
    </source>
</evidence>
<evidence type="ECO:0000259" key="5">
    <source>
        <dbReference type="Pfam" id="PF25917"/>
    </source>
</evidence>
<dbReference type="InterPro" id="IPR006143">
    <property type="entry name" value="RND_pump_MFP"/>
</dbReference>
<dbReference type="GO" id="GO:0015562">
    <property type="term" value="F:efflux transmembrane transporter activity"/>
    <property type="evidence" value="ECO:0007669"/>
    <property type="project" value="TreeGrafter"/>
</dbReference>
<feature type="domain" description="Multidrug resistance protein MdtA-like C-terminal permuted SH3" evidence="6">
    <location>
        <begin position="309"/>
        <end position="366"/>
    </location>
</feature>
<feature type="domain" description="Multidrug resistance protein MdtA-like barrel-sandwich hybrid" evidence="5">
    <location>
        <begin position="88"/>
        <end position="196"/>
    </location>
</feature>
<sequence length="382" mass="41081">MSSNRTRYFRGGVAGLVALLLAIVLLVQFGPNLASKVFAQTTDEVSGADAQGSAEQDMAQPVTVEVSRAELRDSDRARSLAGRVEPARTVDIAFQVSGQLSDLAVDAGTRVEKGDLIAALDPVDFELALDRAQASFDLAKSEYDRALSLTERGVATDARLETNRAQLAQAEVALREAKRRLAQATIAAPFEAIVARIFLEEFSNVTPAAPIARLQDISEMRVRISLPEELAAIARAQPDAFRVTASFPAVPGYDATLYLRTFVTDADPTAQTYDFELAIEGAIDPRLLPGMTANVRVAAAAEGAQSRLVVVPVSAIDTTSRSEPSIWLYDEGTGRVSRKTIRLGLPNDDEIVVLEGLSGDELVVSGGWWRLKENETVAVRGL</sequence>
<dbReference type="InterPro" id="IPR058625">
    <property type="entry name" value="MdtA-like_BSH"/>
</dbReference>
<feature type="coiled-coil region" evidence="4">
    <location>
        <begin position="160"/>
        <end position="187"/>
    </location>
</feature>
<evidence type="ECO:0000256" key="1">
    <source>
        <dbReference type="ARBA" id="ARBA00004196"/>
    </source>
</evidence>
<dbReference type="Gene3D" id="2.40.50.100">
    <property type="match status" value="1"/>
</dbReference>
<dbReference type="Pfam" id="PF25917">
    <property type="entry name" value="BSH_RND"/>
    <property type="match status" value="1"/>
</dbReference>
<dbReference type="EMBL" id="AQQX01000012">
    <property type="protein sequence ID" value="KGM47324.1"/>
    <property type="molecule type" value="Genomic_DNA"/>
</dbReference>
<keyword evidence="4" id="KW-0175">Coiled coil</keyword>
<dbReference type="Proteomes" id="UP000030004">
    <property type="component" value="Unassembled WGS sequence"/>
</dbReference>
<dbReference type="Pfam" id="PF25967">
    <property type="entry name" value="RND-MFP_C"/>
    <property type="match status" value="1"/>
</dbReference>
<comment type="similarity">
    <text evidence="2">Belongs to the membrane fusion protein (MFP) (TC 8.A.1) family.</text>
</comment>
<dbReference type="NCBIfam" id="TIGR01730">
    <property type="entry name" value="RND_mfp"/>
    <property type="match status" value="1"/>
</dbReference>
<dbReference type="SUPFAM" id="SSF111369">
    <property type="entry name" value="HlyD-like secretion proteins"/>
    <property type="match status" value="1"/>
</dbReference>
<evidence type="ECO:0000256" key="4">
    <source>
        <dbReference type="SAM" id="Coils"/>
    </source>
</evidence>
<dbReference type="PANTHER" id="PTHR30469:SF20">
    <property type="entry name" value="EFFLUX RND TRANSPORTER PERIPLASMIC ADAPTOR SUBUNIT"/>
    <property type="match status" value="1"/>
</dbReference>
<comment type="caution">
    <text evidence="7">The sequence shown here is derived from an EMBL/GenBank/DDBJ whole genome shotgun (WGS) entry which is preliminary data.</text>
</comment>
<comment type="subcellular location">
    <subcellularLocation>
        <location evidence="1">Cell envelope</location>
    </subcellularLocation>
</comment>
<proteinExistence type="inferred from homology"/>
<name>A0A0A0EA44_9RHOB</name>
<evidence type="ECO:0000256" key="3">
    <source>
        <dbReference type="ARBA" id="ARBA00022448"/>
    </source>
</evidence>
<gene>
    <name evidence="7" type="ORF">ATO9_19235</name>
</gene>
<accession>A0A0A0EA44</accession>
<reference evidence="7 8" key="1">
    <citation type="journal article" date="2015" name="Antonie Van Leeuwenhoek">
        <title>Pseudooceanicola atlanticus gen. nov. sp. nov., isolated from surface seawater of the Atlantic Ocean and reclassification of Oceanicola batsensis, Oceanicola marinus, Oceanicola nitratireducens, Oceanicola nanhaiensis, Oceanicola antarcticus and Oceanicola flagellatus, as Pseudooceanicola batsensis comb. nov., Pseudooceanicola marinus comb. nov., Pseudooceanicola nitratireducens comb. nov., Pseudooceanicola nanhaiensis comb. nov., Pseudooceanicola antarcticus comb. nov., and Pseudooceanicola flagellatus comb. nov.</title>
        <authorList>
            <person name="Lai Q."/>
            <person name="Li G."/>
            <person name="Liu X."/>
            <person name="Du Y."/>
            <person name="Sun F."/>
            <person name="Shao Z."/>
        </authorList>
    </citation>
    <scope>NUCLEOTIDE SEQUENCE [LARGE SCALE GENOMIC DNA]</scope>
    <source>
        <strain evidence="7 8">22II-s11g</strain>
    </source>
</reference>
<evidence type="ECO:0000313" key="7">
    <source>
        <dbReference type="EMBL" id="KGM47324.1"/>
    </source>
</evidence>
<dbReference type="InterPro" id="IPR058627">
    <property type="entry name" value="MdtA-like_C"/>
</dbReference>
<evidence type="ECO:0000256" key="2">
    <source>
        <dbReference type="ARBA" id="ARBA00009477"/>
    </source>
</evidence>